<evidence type="ECO:0000256" key="2">
    <source>
        <dbReference type="ARBA" id="ARBA00022729"/>
    </source>
</evidence>
<reference evidence="6 7" key="1">
    <citation type="journal article" date="2017" name="Mol. Biol. Evol.">
        <title>The 4-celled Tetrabaena socialis nuclear genome reveals the essential components for genetic control of cell number at the origin of multicellularity in the volvocine lineage.</title>
        <authorList>
            <person name="Featherston J."/>
            <person name="Arakaki Y."/>
            <person name="Hanschen E.R."/>
            <person name="Ferris P.J."/>
            <person name="Michod R.E."/>
            <person name="Olson B.J.S.C."/>
            <person name="Nozaki H."/>
            <person name="Durand P.M."/>
        </authorList>
    </citation>
    <scope>NUCLEOTIDE SEQUENCE [LARGE SCALE GENOMIC DNA]</scope>
    <source>
        <strain evidence="6 7">NIES-571</strain>
    </source>
</reference>
<evidence type="ECO:0000256" key="3">
    <source>
        <dbReference type="ARBA" id="ARBA00022801"/>
    </source>
</evidence>
<dbReference type="InterPro" id="IPR000917">
    <property type="entry name" value="Sulfatase_N"/>
</dbReference>
<keyword evidence="4" id="KW-0325">Glycoprotein</keyword>
<evidence type="ECO:0000313" key="6">
    <source>
        <dbReference type="EMBL" id="PNH10957.1"/>
    </source>
</evidence>
<dbReference type="PANTHER" id="PTHR43108">
    <property type="entry name" value="N-ACETYLGLUCOSAMINE-6-SULFATASE FAMILY MEMBER"/>
    <property type="match status" value="1"/>
</dbReference>
<accession>A0A2J8AEK8</accession>
<dbReference type="InterPro" id="IPR017850">
    <property type="entry name" value="Alkaline_phosphatase_core_sf"/>
</dbReference>
<evidence type="ECO:0000256" key="4">
    <source>
        <dbReference type="ARBA" id="ARBA00023180"/>
    </source>
</evidence>
<proteinExistence type="inferred from homology"/>
<evidence type="ECO:0000256" key="1">
    <source>
        <dbReference type="ARBA" id="ARBA00008779"/>
    </source>
</evidence>
<dbReference type="Proteomes" id="UP000236333">
    <property type="component" value="Unassembled WGS sequence"/>
</dbReference>
<keyword evidence="7" id="KW-1185">Reference proteome</keyword>
<dbReference type="PROSITE" id="PS00149">
    <property type="entry name" value="SULFATASE_2"/>
    <property type="match status" value="1"/>
</dbReference>
<dbReference type="AlphaFoldDB" id="A0A2J8AEK8"/>
<dbReference type="EMBL" id="PGGS01000042">
    <property type="protein sequence ID" value="PNH10957.1"/>
    <property type="molecule type" value="Genomic_DNA"/>
</dbReference>
<dbReference type="InterPro" id="IPR024607">
    <property type="entry name" value="Sulfatase_CS"/>
</dbReference>
<dbReference type="GO" id="GO:0005539">
    <property type="term" value="F:glycosaminoglycan binding"/>
    <property type="evidence" value="ECO:0007669"/>
    <property type="project" value="TreeGrafter"/>
</dbReference>
<feature type="domain" description="Sulfatase N-terminal" evidence="5">
    <location>
        <begin position="26"/>
        <end position="235"/>
    </location>
</feature>
<evidence type="ECO:0000259" key="5">
    <source>
        <dbReference type="Pfam" id="PF00884"/>
    </source>
</evidence>
<dbReference type="SUPFAM" id="SSF53649">
    <property type="entry name" value="Alkaline phosphatase-like"/>
    <property type="match status" value="1"/>
</dbReference>
<name>A0A2J8AEK8_9CHLO</name>
<evidence type="ECO:0000313" key="7">
    <source>
        <dbReference type="Proteomes" id="UP000236333"/>
    </source>
</evidence>
<keyword evidence="3" id="KW-0378">Hydrolase</keyword>
<dbReference type="GO" id="GO:0008449">
    <property type="term" value="F:N-acetylglucosamine-6-sulfatase activity"/>
    <property type="evidence" value="ECO:0007669"/>
    <property type="project" value="TreeGrafter"/>
</dbReference>
<comment type="similarity">
    <text evidence="1">Belongs to the sulfatase family.</text>
</comment>
<dbReference type="PANTHER" id="PTHR43108:SF8">
    <property type="entry name" value="SD21168P"/>
    <property type="match status" value="1"/>
</dbReference>
<protein>
    <submittedName>
        <fullName evidence="6">Arylsulfatase</fullName>
    </submittedName>
</protein>
<gene>
    <name evidence="6" type="ORF">TSOC_002265</name>
</gene>
<keyword evidence="2" id="KW-0732">Signal</keyword>
<comment type="caution">
    <text evidence="6">The sequence shown here is derived from an EMBL/GenBank/DDBJ whole genome shotgun (WGS) entry which is preliminary data.</text>
</comment>
<dbReference type="OrthoDB" id="1740450at2759"/>
<dbReference type="Pfam" id="PF00884">
    <property type="entry name" value="Sulfatase"/>
    <property type="match status" value="1"/>
</dbReference>
<organism evidence="6 7">
    <name type="scientific">Tetrabaena socialis</name>
    <dbReference type="NCBI Taxonomy" id="47790"/>
    <lineage>
        <taxon>Eukaryota</taxon>
        <taxon>Viridiplantae</taxon>
        <taxon>Chlorophyta</taxon>
        <taxon>core chlorophytes</taxon>
        <taxon>Chlorophyceae</taxon>
        <taxon>CS clade</taxon>
        <taxon>Chlamydomonadales</taxon>
        <taxon>Tetrabaenaceae</taxon>
        <taxon>Tetrabaena</taxon>
    </lineage>
</organism>
<sequence>MLGYPIHTFVLTKKGGFRKVYELGIEKNWLPVRLAAAGYNSYLVGKYLNEYFEHPSWMRPGTNYYSPEGWTVFDALTVNAYNLTNSCFSLNGSPTKCFPGQYQTDLIRDKALGYLDDAAAAHKPFMFYLAPTAPHRVSTNKMVWYPPTPAARHANLYPGIKAPVTPNWGLKNPALPRPQAKLDAAYNASMNALYGDRLRSLRAVDEMLDAVVNRLQTLGLLDNTYVIFASDNGCSSL</sequence>
<dbReference type="Gene3D" id="3.40.720.10">
    <property type="entry name" value="Alkaline Phosphatase, subunit A"/>
    <property type="match status" value="1"/>
</dbReference>